<dbReference type="Pfam" id="PF02962">
    <property type="entry name" value="CHMI"/>
    <property type="match status" value="1"/>
</dbReference>
<reference evidence="1" key="1">
    <citation type="submission" date="2024-05" db="EMBL/GenBank/DDBJ databases">
        <authorList>
            <person name="Bunk B."/>
            <person name="Swiderski J."/>
            <person name="Sproer C."/>
            <person name="Thiel V."/>
        </authorList>
    </citation>
    <scope>NUCLEOTIDE SEQUENCE</scope>
    <source>
        <strain evidence="1">DSM 17735</strain>
    </source>
</reference>
<dbReference type="RefSeq" id="WP_349280929.1">
    <property type="nucleotide sequence ID" value="NZ_CBCSCU010000042.1"/>
</dbReference>
<proteinExistence type="predicted"/>
<dbReference type="InterPro" id="IPR014347">
    <property type="entry name" value="Tautomerase/MIF_sf"/>
</dbReference>
<evidence type="ECO:0000313" key="1">
    <source>
        <dbReference type="EMBL" id="XBP71562.1"/>
    </source>
</evidence>
<dbReference type="EMBL" id="CP157675">
    <property type="protein sequence ID" value="XBP71562.1"/>
    <property type="molecule type" value="Genomic_DNA"/>
</dbReference>
<dbReference type="SUPFAM" id="SSF55331">
    <property type="entry name" value="Tautomerase/MIF"/>
    <property type="match status" value="1"/>
</dbReference>
<protein>
    <submittedName>
        <fullName evidence="1">5-carboxymethyl-2-hydroxymuconate Delta-isomerase</fullName>
    </submittedName>
</protein>
<organism evidence="1">
    <name type="scientific">Polaromonas hydrogenivorans</name>
    <dbReference type="NCBI Taxonomy" id="335476"/>
    <lineage>
        <taxon>Bacteria</taxon>
        <taxon>Pseudomonadati</taxon>
        <taxon>Pseudomonadota</taxon>
        <taxon>Betaproteobacteria</taxon>
        <taxon>Burkholderiales</taxon>
        <taxon>Comamonadaceae</taxon>
        <taxon>Polaromonas</taxon>
    </lineage>
</organism>
<dbReference type="GO" id="GO:0008704">
    <property type="term" value="F:5-carboxymethyl-2-hydroxymuconate delta-isomerase activity"/>
    <property type="evidence" value="ECO:0007669"/>
    <property type="project" value="InterPro"/>
</dbReference>
<sequence length="137" mass="14906">MPHIQIDYTASLADAVIKGRLVDKVHQAAVDSGIFPVWGIRTFAQAMGEYRVGNGQVGNGFVNITVRIAPGRNLALRQRIRQELFGAMLAAMGPLFENHRLGCQLEVTEFDADVSVYQNNLAATDDPAEPSVCRPAP</sequence>
<dbReference type="AlphaFoldDB" id="A0AAU7LV26"/>
<dbReference type="PANTHER" id="PTHR37950">
    <property type="entry name" value="4-HYDROXYPHENYLACETATE CATABOLISM PROTEIN"/>
    <property type="match status" value="1"/>
</dbReference>
<dbReference type="Gene3D" id="3.30.429.10">
    <property type="entry name" value="Macrophage Migration Inhibitory Factor"/>
    <property type="match status" value="1"/>
</dbReference>
<name>A0AAU7LV26_9BURK</name>
<dbReference type="InterPro" id="IPR004220">
    <property type="entry name" value="5-COMe_2-OHmuconate_Isoase"/>
</dbReference>
<gene>
    <name evidence="1" type="ORF">ABLV49_07150</name>
</gene>
<accession>A0AAU7LV26</accession>
<dbReference type="CDD" id="cd00580">
    <property type="entry name" value="CHMI"/>
    <property type="match status" value="1"/>
</dbReference>
<dbReference type="PANTHER" id="PTHR37950:SF1">
    <property type="entry name" value="4-HYDROXYPHENYLACETATE CATABOLISM PROTEIN"/>
    <property type="match status" value="1"/>
</dbReference>